<name>A0A0B7BMS0_9EUPU</name>
<dbReference type="EMBL" id="HACG01047715">
    <property type="protein sequence ID" value="CEK94580.1"/>
    <property type="molecule type" value="Transcribed_RNA"/>
</dbReference>
<accession>A0A0B7BMS0</accession>
<dbReference type="Pfam" id="PF13193">
    <property type="entry name" value="AMP-binding_C"/>
    <property type="match status" value="1"/>
</dbReference>
<dbReference type="InterPro" id="IPR045851">
    <property type="entry name" value="AMP-bd_C_sf"/>
</dbReference>
<dbReference type="InterPro" id="IPR025110">
    <property type="entry name" value="AMP-bd_C"/>
</dbReference>
<dbReference type="PANTHER" id="PTHR42814">
    <property type="entry name" value="AMP-BINDING DOMAIN-CONTAINING PROTEIN"/>
    <property type="match status" value="1"/>
</dbReference>
<sequence length="559" mass="62794">MGTKQSHIHKLDTVSKRVQFLAEEFPDRELFVFYEGEKRDSYTAKLLLQLAGKFAYRLRHQYGFKRNDIIANSLPNSPERLITDLGIILAGCTAMNVSILLADGSDFFRSAKNSRCGGVVLRPEEGAAAWRLVKQYVTKERGDGAADLSYGEVPDLHLAIYATRNTTGTSGHFLEDLRASNEEVFVEPNIVPDDLLYIFATSGSTGYSKLIPRTHFEIIDLWVPIYNMNLENHVLYSDRSLGWAGGFPFGTYCNGDKRVLLDWFDGHGARGGEDMWRAITKDQCTFAVILPLDFDNLHKYILNSGDSDYKLKILATGGQPVKRNQIGNMLTVAEQVMLAYGSTEALYISYALLKDTNVEDFLCGKPFSGMSVRIVNESGQNCKPRETGTVHLKGKTVFKGFFNRLENPDPNTAKSFTKDGWFDTEDVGYYDESENIYILGRTKDTIIHGIAVLYPGWLEAKILTHPDILDACVVPVTDPVLYHNICACVKVAEGSGLTEQKLKQFCEKIFLSDLEYESTPMPKYFVIMDNFPKTFTGKPDKRVLTAMAEEKFGYKESKP</sequence>
<reference evidence="4" key="1">
    <citation type="submission" date="2014-12" db="EMBL/GenBank/DDBJ databases">
        <title>Insight into the proteome of Arion vulgaris.</title>
        <authorList>
            <person name="Aradska J."/>
            <person name="Bulat T."/>
            <person name="Smidak R."/>
            <person name="Sarate P."/>
            <person name="Gangsoo J."/>
            <person name="Sialana F."/>
            <person name="Bilban M."/>
            <person name="Lubec G."/>
        </authorList>
    </citation>
    <scope>NUCLEOTIDE SEQUENCE</scope>
    <source>
        <tissue evidence="4">Skin</tissue>
    </source>
</reference>
<dbReference type="PROSITE" id="PS00455">
    <property type="entry name" value="AMP_BINDING"/>
    <property type="match status" value="1"/>
</dbReference>
<evidence type="ECO:0008006" key="6">
    <source>
        <dbReference type="Google" id="ProtNLM"/>
    </source>
</evidence>
<dbReference type="AlphaFoldDB" id="A0A0B7BMS0"/>
<dbReference type="EMBL" id="HACG01047714">
    <property type="protein sequence ID" value="CEK94579.1"/>
    <property type="molecule type" value="Transcribed_RNA"/>
</dbReference>
<dbReference type="PANTHER" id="PTHR42814:SF3">
    <property type="entry name" value="BETA-N-ACETYLHEXOSAMINIDASE"/>
    <property type="match status" value="1"/>
</dbReference>
<gene>
    <name evidence="4" type="primary">ORF201677</name>
    <name evidence="3" type="synonym">ORF201673</name>
    <name evidence="5" type="synonym">ORF201681</name>
</gene>
<evidence type="ECO:0000259" key="1">
    <source>
        <dbReference type="Pfam" id="PF00501"/>
    </source>
</evidence>
<evidence type="ECO:0000313" key="4">
    <source>
        <dbReference type="EMBL" id="CEK94579.1"/>
    </source>
</evidence>
<dbReference type="Gene3D" id="3.40.50.12780">
    <property type="entry name" value="N-terminal domain of ligase-like"/>
    <property type="match status" value="1"/>
</dbReference>
<organism evidence="4">
    <name type="scientific">Arion vulgaris</name>
    <dbReference type="NCBI Taxonomy" id="1028688"/>
    <lineage>
        <taxon>Eukaryota</taxon>
        <taxon>Metazoa</taxon>
        <taxon>Spiralia</taxon>
        <taxon>Lophotrochozoa</taxon>
        <taxon>Mollusca</taxon>
        <taxon>Gastropoda</taxon>
        <taxon>Heterobranchia</taxon>
        <taxon>Euthyneura</taxon>
        <taxon>Panpulmonata</taxon>
        <taxon>Eupulmonata</taxon>
        <taxon>Stylommatophora</taxon>
        <taxon>Helicina</taxon>
        <taxon>Arionoidea</taxon>
        <taxon>Arionidae</taxon>
        <taxon>Arion</taxon>
    </lineage>
</organism>
<dbReference type="InterPro" id="IPR000873">
    <property type="entry name" value="AMP-dep_synth/lig_dom"/>
</dbReference>
<evidence type="ECO:0000313" key="5">
    <source>
        <dbReference type="EMBL" id="CEK94580.1"/>
    </source>
</evidence>
<dbReference type="Gene3D" id="3.30.300.30">
    <property type="match status" value="1"/>
</dbReference>
<dbReference type="SUPFAM" id="SSF56801">
    <property type="entry name" value="Acetyl-CoA synthetase-like"/>
    <property type="match status" value="1"/>
</dbReference>
<proteinExistence type="predicted"/>
<dbReference type="InterPro" id="IPR020845">
    <property type="entry name" value="AMP-binding_CS"/>
</dbReference>
<protein>
    <recommendedName>
        <fullName evidence="6">AMP-dependent synthetase/ligase domain-containing protein</fullName>
    </recommendedName>
</protein>
<feature type="domain" description="AMP-dependent synthetase/ligase" evidence="1">
    <location>
        <begin position="22"/>
        <end position="402"/>
    </location>
</feature>
<feature type="domain" description="AMP-binding enzyme C-terminal" evidence="2">
    <location>
        <begin position="458"/>
        <end position="538"/>
    </location>
</feature>
<evidence type="ECO:0000313" key="3">
    <source>
        <dbReference type="EMBL" id="CEK94578.1"/>
    </source>
</evidence>
<dbReference type="EMBL" id="HACG01047713">
    <property type="protein sequence ID" value="CEK94578.1"/>
    <property type="molecule type" value="Transcribed_RNA"/>
</dbReference>
<dbReference type="Pfam" id="PF00501">
    <property type="entry name" value="AMP-binding"/>
    <property type="match status" value="1"/>
</dbReference>
<dbReference type="InterPro" id="IPR042099">
    <property type="entry name" value="ANL_N_sf"/>
</dbReference>
<dbReference type="CDD" id="cd04433">
    <property type="entry name" value="AFD_class_I"/>
    <property type="match status" value="1"/>
</dbReference>
<evidence type="ECO:0000259" key="2">
    <source>
        <dbReference type="Pfam" id="PF13193"/>
    </source>
</evidence>